<dbReference type="Gene3D" id="3.30.40.10">
    <property type="entry name" value="Zinc/RING finger domain, C3HC4 (zinc finger)"/>
    <property type="match status" value="1"/>
</dbReference>
<name>A0A4S4MLP1_9APHY</name>
<feature type="compositionally biased region" description="Basic residues" evidence="1">
    <location>
        <begin position="37"/>
        <end position="49"/>
    </location>
</feature>
<feature type="compositionally biased region" description="Polar residues" evidence="1">
    <location>
        <begin position="54"/>
        <end position="70"/>
    </location>
</feature>
<evidence type="ECO:0000256" key="1">
    <source>
        <dbReference type="SAM" id="MobiDB-lite"/>
    </source>
</evidence>
<comment type="caution">
    <text evidence="2">The sequence shown here is derived from an EMBL/GenBank/DDBJ whole genome shotgun (WGS) entry which is preliminary data.</text>
</comment>
<evidence type="ECO:0008006" key="4">
    <source>
        <dbReference type="Google" id="ProtNLM"/>
    </source>
</evidence>
<dbReference type="AlphaFoldDB" id="A0A4S4MLP1"/>
<reference evidence="2 3" key="1">
    <citation type="submission" date="2019-02" db="EMBL/GenBank/DDBJ databases">
        <title>Genome sequencing of the rare red list fungi Antrodiella citrinella (Flaviporus citrinellus).</title>
        <authorList>
            <person name="Buettner E."/>
            <person name="Kellner H."/>
        </authorList>
    </citation>
    <scope>NUCLEOTIDE SEQUENCE [LARGE SCALE GENOMIC DNA]</scope>
    <source>
        <strain evidence="2 3">DSM 108506</strain>
    </source>
</reference>
<dbReference type="InterPro" id="IPR013083">
    <property type="entry name" value="Znf_RING/FYVE/PHD"/>
</dbReference>
<protein>
    <recommendedName>
        <fullName evidence="4">RING-type domain-containing protein</fullName>
    </recommendedName>
</protein>
<feature type="region of interest" description="Disordered" evidence="1">
    <location>
        <begin position="1"/>
        <end position="104"/>
    </location>
</feature>
<evidence type="ECO:0000313" key="2">
    <source>
        <dbReference type="EMBL" id="THH26689.1"/>
    </source>
</evidence>
<gene>
    <name evidence="2" type="ORF">EUX98_g7497</name>
</gene>
<feature type="compositionally biased region" description="Polar residues" evidence="1">
    <location>
        <begin position="455"/>
        <end position="475"/>
    </location>
</feature>
<dbReference type="EMBL" id="SGPM01000320">
    <property type="protein sequence ID" value="THH26689.1"/>
    <property type="molecule type" value="Genomic_DNA"/>
</dbReference>
<feature type="compositionally biased region" description="Polar residues" evidence="1">
    <location>
        <begin position="277"/>
        <end position="287"/>
    </location>
</feature>
<accession>A0A4S4MLP1</accession>
<dbReference type="Proteomes" id="UP000308730">
    <property type="component" value="Unassembled WGS sequence"/>
</dbReference>
<proteinExistence type="predicted"/>
<keyword evidence="3" id="KW-1185">Reference proteome</keyword>
<feature type="region of interest" description="Disordered" evidence="1">
    <location>
        <begin position="418"/>
        <end position="480"/>
    </location>
</feature>
<feature type="compositionally biased region" description="Basic and acidic residues" evidence="1">
    <location>
        <begin position="418"/>
        <end position="454"/>
    </location>
</feature>
<organism evidence="2 3">
    <name type="scientific">Antrodiella citrinella</name>
    <dbReference type="NCBI Taxonomy" id="2447956"/>
    <lineage>
        <taxon>Eukaryota</taxon>
        <taxon>Fungi</taxon>
        <taxon>Dikarya</taxon>
        <taxon>Basidiomycota</taxon>
        <taxon>Agaricomycotina</taxon>
        <taxon>Agaricomycetes</taxon>
        <taxon>Polyporales</taxon>
        <taxon>Steccherinaceae</taxon>
        <taxon>Antrodiella</taxon>
    </lineage>
</organism>
<sequence>MVNTRKGKNRDDRPYIPSSRRHTSPPPCPPPTLIRTYAHRRSRNARTRASRVSTNDATSMASAAGPSSGNWLEDAVFGPNSPNSSEDEEEMPMTSAAGPSSRRRALSPGSLLYLQVFVTHVSSNPVTHNTGDVFGSVSFLAPALPRPSSARAVAYSESIPDLRNARTAPSIFFDAPRLPYPTSARPESSLAARNATVVPSVPARLTPVLTTPGAVFASNIASVPANGSAESFDLILPDSPSAVAQFPPTLSRESTLPTYDWDTQSQRAEPSAISADPSGQANSTDQQTQEIAGLKDDLQQLRSHIRDLYGCPFCYDFNATPRIWSCGHISCEKCCEDIRSRTINHSPLRRTGEPAVHPEGALCGICRQPTTTIPPRCFDLFRKAAAFAQPGDNVTQTRDFCWTRAQFAARDAKVRAEKRRQADAEMAKERARQREQRKQEDEEADRLRMSRPTRDSTLMQRIDTTQNQTPAQAHAQSRARAWQAIERYAIEDGQRRQDRMKRKR</sequence>
<evidence type="ECO:0000313" key="3">
    <source>
        <dbReference type="Proteomes" id="UP000308730"/>
    </source>
</evidence>
<dbReference type="SUPFAM" id="SSF57850">
    <property type="entry name" value="RING/U-box"/>
    <property type="match status" value="1"/>
</dbReference>
<feature type="region of interest" description="Disordered" evidence="1">
    <location>
        <begin position="263"/>
        <end position="287"/>
    </location>
</feature>